<evidence type="ECO:0000256" key="5">
    <source>
        <dbReference type="SAM" id="SignalP"/>
    </source>
</evidence>
<dbReference type="PRINTS" id="PR01217">
    <property type="entry name" value="PRICHEXTENSN"/>
</dbReference>
<dbReference type="PANTHER" id="PTHR47116">
    <property type="entry name" value="PHLOEM FILAMENT PROTEIN"/>
    <property type="match status" value="1"/>
</dbReference>
<dbReference type="Proteomes" id="UP001497457">
    <property type="component" value="Unassembled WGS sequence"/>
</dbReference>
<dbReference type="Pfam" id="PF16845">
    <property type="entry name" value="SQAPI"/>
    <property type="match status" value="1"/>
</dbReference>
<evidence type="ECO:0000256" key="3">
    <source>
        <dbReference type="ARBA" id="ARBA00022704"/>
    </source>
</evidence>
<reference evidence="7 8" key="1">
    <citation type="submission" date="2024-10" db="EMBL/GenBank/DDBJ databases">
        <authorList>
            <person name="Ryan C."/>
        </authorList>
    </citation>
    <scope>NUCLEOTIDE SEQUENCE [LARGE SCALE GENOMIC DNA]</scope>
</reference>
<evidence type="ECO:0000256" key="4">
    <source>
        <dbReference type="SAM" id="MobiDB-lite"/>
    </source>
</evidence>
<keyword evidence="2" id="KW-0646">Protease inhibitor</keyword>
<sequence>MARASVVLVVLPLVFATLLIATANAQDYTAPVPSPLTDTSLSPPPPPPPPQDYSTTPPPPSPPQPVSSPPPPSPPPPASSPPPPSPPPPPLSPPPPPASNWTPVANVNDPTIQQVAQFAVRIYALSTKELKMQLLSVISGETQPCDGGYNYRLVITVTGGKKTQYDAFVWGILGTMSWKLWSFTPHV</sequence>
<feature type="chain" id="PRO_5044822350" description="Cystatin domain-containing protein" evidence="5">
    <location>
        <begin position="26"/>
        <end position="187"/>
    </location>
</feature>
<dbReference type="GO" id="GO:0004869">
    <property type="term" value="F:cysteine-type endopeptidase inhibitor activity"/>
    <property type="evidence" value="ECO:0007669"/>
    <property type="project" value="UniProtKB-KW"/>
</dbReference>
<feature type="domain" description="Cystatin" evidence="6">
    <location>
        <begin position="105"/>
        <end position="184"/>
    </location>
</feature>
<keyword evidence="3" id="KW-0789">Thiol protease inhibitor</keyword>
<proteinExistence type="inferred from homology"/>
<evidence type="ECO:0000313" key="7">
    <source>
        <dbReference type="EMBL" id="CAM0147500.1"/>
    </source>
</evidence>
<comment type="caution">
    <text evidence="7">The sequence shown here is derived from an EMBL/GenBank/DDBJ whole genome shotgun (WGS) entry which is preliminary data.</text>
</comment>
<dbReference type="SUPFAM" id="SSF54403">
    <property type="entry name" value="Cystatin/monellin"/>
    <property type="match status" value="1"/>
</dbReference>
<organism evidence="7 8">
    <name type="scientific">Urochloa decumbens</name>
    <dbReference type="NCBI Taxonomy" id="240449"/>
    <lineage>
        <taxon>Eukaryota</taxon>
        <taxon>Viridiplantae</taxon>
        <taxon>Streptophyta</taxon>
        <taxon>Embryophyta</taxon>
        <taxon>Tracheophyta</taxon>
        <taxon>Spermatophyta</taxon>
        <taxon>Magnoliopsida</taxon>
        <taxon>Liliopsida</taxon>
        <taxon>Poales</taxon>
        <taxon>Poaceae</taxon>
        <taxon>PACMAD clade</taxon>
        <taxon>Panicoideae</taxon>
        <taxon>Panicodae</taxon>
        <taxon>Paniceae</taxon>
        <taxon>Melinidinae</taxon>
        <taxon>Urochloa</taxon>
    </lineage>
</organism>
<protein>
    <recommendedName>
        <fullName evidence="6">Cystatin domain-containing protein</fullName>
    </recommendedName>
</protein>
<dbReference type="InterPro" id="IPR000010">
    <property type="entry name" value="Cystatin_dom"/>
</dbReference>
<comment type="similarity">
    <text evidence="1">Belongs to the cystatin family. Phytocystatin subfamily.</text>
</comment>
<feature type="signal peptide" evidence="5">
    <location>
        <begin position="1"/>
        <end position="25"/>
    </location>
</feature>
<evidence type="ECO:0000256" key="1">
    <source>
        <dbReference type="ARBA" id="ARBA00007233"/>
    </source>
</evidence>
<gene>
    <name evidence="7" type="ORF">URODEC1_LOCUS120926</name>
</gene>
<dbReference type="Gene3D" id="3.10.450.10">
    <property type="match status" value="1"/>
</dbReference>
<evidence type="ECO:0000256" key="2">
    <source>
        <dbReference type="ARBA" id="ARBA00022690"/>
    </source>
</evidence>
<evidence type="ECO:0000259" key="6">
    <source>
        <dbReference type="Pfam" id="PF16845"/>
    </source>
</evidence>
<dbReference type="InterPro" id="IPR027214">
    <property type="entry name" value="Cystatin"/>
</dbReference>
<dbReference type="InterPro" id="IPR046350">
    <property type="entry name" value="Cystatin_sf"/>
</dbReference>
<feature type="compositionally biased region" description="Pro residues" evidence="4">
    <location>
        <begin position="42"/>
        <end position="98"/>
    </location>
</feature>
<keyword evidence="5" id="KW-0732">Signal</keyword>
<keyword evidence="8" id="KW-1185">Reference proteome</keyword>
<feature type="region of interest" description="Disordered" evidence="4">
    <location>
        <begin position="31"/>
        <end position="103"/>
    </location>
</feature>
<name>A0ABC9GYM6_9POAL</name>
<dbReference type="AlphaFoldDB" id="A0ABC9GYM6"/>
<accession>A0ABC9GYM6</accession>
<evidence type="ECO:0000313" key="8">
    <source>
        <dbReference type="Proteomes" id="UP001497457"/>
    </source>
</evidence>
<dbReference type="EMBL" id="CAXIPR030000897">
    <property type="protein sequence ID" value="CAM0147500.1"/>
    <property type="molecule type" value="Genomic_DNA"/>
</dbReference>